<evidence type="ECO:0000313" key="1">
    <source>
        <dbReference type="EMBL" id="PAA58165.1"/>
    </source>
</evidence>
<sequence>REGLLKQKSEIKGSKRKLTNLPCASGSNFLRSIQTIFPTKVRSVLLHLRDKQERMLTLKLFRLVMAVQCCLLLGALIGCCDAREDDNDELSFVERRGAYYGLLGKRGPYHRLLGKRAGYRGLLGKRAGFRGLLGKRAGYRGLLGKRAGYRGLLGKRAGYRGLLGKRAGFRGLLGKRAGFRGLLGKRAGYRGLLGKKRVYQRLLGKRDGSPSHGAALQE</sequence>
<evidence type="ECO:0000313" key="2">
    <source>
        <dbReference type="Proteomes" id="UP000215902"/>
    </source>
</evidence>
<dbReference type="STRING" id="282301.A0A267E9A5"/>
<organism evidence="1 2">
    <name type="scientific">Macrostomum lignano</name>
    <dbReference type="NCBI Taxonomy" id="282301"/>
    <lineage>
        <taxon>Eukaryota</taxon>
        <taxon>Metazoa</taxon>
        <taxon>Spiralia</taxon>
        <taxon>Lophotrochozoa</taxon>
        <taxon>Platyhelminthes</taxon>
        <taxon>Rhabditophora</taxon>
        <taxon>Macrostomorpha</taxon>
        <taxon>Macrostomida</taxon>
        <taxon>Macrostomidae</taxon>
        <taxon>Macrostomum</taxon>
    </lineage>
</organism>
<dbReference type="AlphaFoldDB" id="A0A267E9A5"/>
<name>A0A267E9A5_9PLAT</name>
<keyword evidence="2" id="KW-1185">Reference proteome</keyword>
<proteinExistence type="predicted"/>
<feature type="non-terminal residue" evidence="1">
    <location>
        <position position="1"/>
    </location>
</feature>
<dbReference type="EMBL" id="NIVC01002405">
    <property type="protein sequence ID" value="PAA58165.1"/>
    <property type="molecule type" value="Genomic_DNA"/>
</dbReference>
<protein>
    <submittedName>
        <fullName evidence="1">Uncharacterized protein</fullName>
    </submittedName>
</protein>
<gene>
    <name evidence="1" type="ORF">BOX15_Mlig014178g1</name>
</gene>
<dbReference type="OrthoDB" id="6418606at2759"/>
<reference evidence="1 2" key="1">
    <citation type="submission" date="2017-06" db="EMBL/GenBank/DDBJ databases">
        <title>A platform for efficient transgenesis in Macrostomum lignano, a flatworm model organism for stem cell research.</title>
        <authorList>
            <person name="Berezikov E."/>
        </authorList>
    </citation>
    <scope>NUCLEOTIDE SEQUENCE [LARGE SCALE GENOMIC DNA]</scope>
    <source>
        <strain evidence="1">DV1</strain>
        <tissue evidence="1">Whole organism</tissue>
    </source>
</reference>
<dbReference type="Proteomes" id="UP000215902">
    <property type="component" value="Unassembled WGS sequence"/>
</dbReference>
<accession>A0A267E9A5</accession>
<comment type="caution">
    <text evidence="1">The sequence shown here is derived from an EMBL/GenBank/DDBJ whole genome shotgun (WGS) entry which is preliminary data.</text>
</comment>